<evidence type="ECO:0000313" key="1">
    <source>
        <dbReference type="EMBL" id="VDM77376.1"/>
    </source>
</evidence>
<reference evidence="1 2" key="1">
    <citation type="submission" date="2018-11" db="EMBL/GenBank/DDBJ databases">
        <authorList>
            <consortium name="Pathogen Informatics"/>
        </authorList>
    </citation>
    <scope>NUCLEOTIDE SEQUENCE [LARGE SCALE GENOMIC DNA]</scope>
</reference>
<dbReference type="Proteomes" id="UP000270094">
    <property type="component" value="Unassembled WGS sequence"/>
</dbReference>
<dbReference type="AlphaFoldDB" id="A0A3P7J2Z7"/>
<gene>
    <name evidence="1" type="ORF">SVUK_LOCUS12374</name>
</gene>
<organism evidence="1 2">
    <name type="scientific">Strongylus vulgaris</name>
    <name type="common">Blood worm</name>
    <dbReference type="NCBI Taxonomy" id="40348"/>
    <lineage>
        <taxon>Eukaryota</taxon>
        <taxon>Metazoa</taxon>
        <taxon>Ecdysozoa</taxon>
        <taxon>Nematoda</taxon>
        <taxon>Chromadorea</taxon>
        <taxon>Rhabditida</taxon>
        <taxon>Rhabditina</taxon>
        <taxon>Rhabditomorpha</taxon>
        <taxon>Strongyloidea</taxon>
        <taxon>Strongylidae</taxon>
        <taxon>Strongylus</taxon>
    </lineage>
</organism>
<evidence type="ECO:0000313" key="2">
    <source>
        <dbReference type="Proteomes" id="UP000270094"/>
    </source>
</evidence>
<protein>
    <submittedName>
        <fullName evidence="1">Uncharacterized protein</fullName>
    </submittedName>
</protein>
<name>A0A3P7J2Z7_STRVU</name>
<sequence length="114" mass="12742">MVPAARLQSRLFAVESSSASTDNRYRGYAFVVYSSSTPHKPNRFAFPHTHTTLLTCLFAAAKHCLFPLDDHALIDPQENSIKCSSFLPDLSQFVPPFLRIMMQLLQATAALLIE</sequence>
<proteinExistence type="predicted"/>
<accession>A0A3P7J2Z7</accession>
<keyword evidence="2" id="KW-1185">Reference proteome</keyword>
<dbReference type="EMBL" id="UYYB01099061">
    <property type="protein sequence ID" value="VDM77376.1"/>
    <property type="molecule type" value="Genomic_DNA"/>
</dbReference>